<evidence type="ECO:0000313" key="17">
    <source>
        <dbReference type="EMBL" id="WML92131.1"/>
    </source>
</evidence>
<keyword evidence="18" id="KW-1185">Reference proteome</keyword>
<dbReference type="Gene3D" id="2.40.30.10">
    <property type="entry name" value="Translation factors"/>
    <property type="match status" value="1"/>
</dbReference>
<comment type="catalytic activity">
    <reaction evidence="12">
        <text>2 nitric oxide + NADH + 2 O2 = 2 nitrate + NAD(+) + H(+)</text>
        <dbReference type="Rhea" id="RHEA:19469"/>
        <dbReference type="ChEBI" id="CHEBI:15378"/>
        <dbReference type="ChEBI" id="CHEBI:15379"/>
        <dbReference type="ChEBI" id="CHEBI:16480"/>
        <dbReference type="ChEBI" id="CHEBI:17632"/>
        <dbReference type="ChEBI" id="CHEBI:57540"/>
        <dbReference type="ChEBI" id="CHEBI:57945"/>
        <dbReference type="EC" id="1.14.12.17"/>
    </reaction>
</comment>
<dbReference type="PROSITE" id="PS01033">
    <property type="entry name" value="GLOBIN"/>
    <property type="match status" value="1"/>
</dbReference>
<keyword evidence="5 14" id="KW-0349">Heme</keyword>
<keyword evidence="8" id="KW-0521">NADP</keyword>
<dbReference type="Pfam" id="PF00175">
    <property type="entry name" value="NAD_binding_1"/>
    <property type="match status" value="1"/>
</dbReference>
<dbReference type="SUPFAM" id="SSF46458">
    <property type="entry name" value="Globin-like"/>
    <property type="match status" value="1"/>
</dbReference>
<dbReference type="PRINTS" id="PR00410">
    <property type="entry name" value="PHEHYDRXLASE"/>
</dbReference>
<evidence type="ECO:0000256" key="14">
    <source>
        <dbReference type="RuleBase" id="RU000356"/>
    </source>
</evidence>
<evidence type="ECO:0000256" key="3">
    <source>
        <dbReference type="ARBA" id="ARBA00012229"/>
    </source>
</evidence>
<comment type="similarity">
    <text evidence="14">Belongs to the globin family.</text>
</comment>
<keyword evidence="10" id="KW-0520">NAD</keyword>
<dbReference type="Pfam" id="PF00970">
    <property type="entry name" value="FAD_binding_6"/>
    <property type="match status" value="1"/>
</dbReference>
<keyword evidence="14" id="KW-0813">Transport</keyword>
<dbReference type="CDD" id="cd06184">
    <property type="entry name" value="flavohem_like_fad_nad_binding"/>
    <property type="match status" value="1"/>
</dbReference>
<evidence type="ECO:0000256" key="11">
    <source>
        <dbReference type="ARBA" id="ARBA00025094"/>
    </source>
</evidence>
<reference evidence="17 18" key="1">
    <citation type="submission" date="2023-08" db="EMBL/GenBank/DDBJ databases">
        <title>New molecular markers tilS and rpoB for phylogenetic and monitoring studies of the genus Thiothrix biodiversity.</title>
        <authorList>
            <person name="Ravin N.V."/>
            <person name="Smolyakov D."/>
            <person name="Markov N.D."/>
            <person name="Beletsky A.V."/>
            <person name="Mardanov A.V."/>
            <person name="Rudenko T.S."/>
            <person name="Grabovich M.Y."/>
        </authorList>
    </citation>
    <scope>NUCLEOTIDE SEQUENCE [LARGE SCALE GENOMIC DNA]</scope>
    <source>
        <strain evidence="17 18">MK1</strain>
    </source>
</reference>
<dbReference type="SUPFAM" id="SSF63380">
    <property type="entry name" value="Riboflavin synthase domain-like"/>
    <property type="match status" value="1"/>
</dbReference>
<dbReference type="PANTHER" id="PTHR43396:SF3">
    <property type="entry name" value="FLAVOHEMOPROTEIN"/>
    <property type="match status" value="1"/>
</dbReference>
<evidence type="ECO:0000256" key="1">
    <source>
        <dbReference type="ARBA" id="ARBA00001970"/>
    </source>
</evidence>
<dbReference type="InterPro" id="IPR008333">
    <property type="entry name" value="Cbr1-like_FAD-bd_dom"/>
</dbReference>
<dbReference type="Gene3D" id="3.40.50.80">
    <property type="entry name" value="Nucleotide-binding domain of ferredoxin-NADP reductase (FNR) module"/>
    <property type="match status" value="1"/>
</dbReference>
<evidence type="ECO:0000259" key="16">
    <source>
        <dbReference type="PROSITE" id="PS51384"/>
    </source>
</evidence>
<evidence type="ECO:0000256" key="2">
    <source>
        <dbReference type="ARBA" id="ARBA00006401"/>
    </source>
</evidence>
<comment type="similarity">
    <text evidence="2">In the C-terminal section; belongs to the flavoprotein pyridine nucleotide cytochrome reductase family.</text>
</comment>
<evidence type="ECO:0000256" key="6">
    <source>
        <dbReference type="ARBA" id="ARBA00022621"/>
    </source>
</evidence>
<feature type="domain" description="Globin" evidence="15">
    <location>
        <begin position="1"/>
        <end position="138"/>
    </location>
</feature>
<keyword evidence="7" id="KW-0479">Metal-binding</keyword>
<evidence type="ECO:0000256" key="8">
    <source>
        <dbReference type="ARBA" id="ARBA00022857"/>
    </source>
</evidence>
<accession>A0ABY9MW23</accession>
<dbReference type="InterPro" id="IPR001433">
    <property type="entry name" value="OxRdtase_FAD/NAD-bd"/>
</dbReference>
<dbReference type="InterPro" id="IPR000971">
    <property type="entry name" value="Globin"/>
</dbReference>
<dbReference type="InterPro" id="IPR009050">
    <property type="entry name" value="Globin-like_sf"/>
</dbReference>
<dbReference type="CDD" id="cd08922">
    <property type="entry name" value="FHb-globin"/>
    <property type="match status" value="1"/>
</dbReference>
<dbReference type="EC" id="1.14.12.17" evidence="3"/>
<dbReference type="SUPFAM" id="SSF52343">
    <property type="entry name" value="Ferredoxin reductase-like, C-terminal NADP-linked domain"/>
    <property type="match status" value="1"/>
</dbReference>
<dbReference type="InterPro" id="IPR039261">
    <property type="entry name" value="FNR_nucleotide-bd"/>
</dbReference>
<proteinExistence type="inferred from homology"/>
<dbReference type="EMBL" id="CP133218">
    <property type="protein sequence ID" value="WML92131.1"/>
    <property type="molecule type" value="Genomic_DNA"/>
</dbReference>
<evidence type="ECO:0000256" key="12">
    <source>
        <dbReference type="ARBA" id="ARBA00048649"/>
    </source>
</evidence>
<name>A0ABY9MW23_9GAMM</name>
<evidence type="ECO:0000259" key="15">
    <source>
        <dbReference type="PROSITE" id="PS01033"/>
    </source>
</evidence>
<dbReference type="Gene3D" id="1.10.490.10">
    <property type="entry name" value="Globins"/>
    <property type="match status" value="1"/>
</dbReference>
<comment type="function">
    <text evidence="11">Is involved in NO detoxification in an aerobic process, termed nitric oxide dioxygenase (NOD) reaction that utilizes O(2) and NAD(P)H to convert NO to nitrate, which protects the bacterium from various noxious nitrogen compounds. Therefore, plays a central role in the inducible response to nitrosative stress.</text>
</comment>
<keyword evidence="4" id="KW-0216">Detoxification</keyword>
<evidence type="ECO:0000256" key="4">
    <source>
        <dbReference type="ARBA" id="ARBA00022575"/>
    </source>
</evidence>
<dbReference type="Proteomes" id="UP001236657">
    <property type="component" value="Chromosome"/>
</dbReference>
<evidence type="ECO:0000256" key="9">
    <source>
        <dbReference type="ARBA" id="ARBA00023004"/>
    </source>
</evidence>
<evidence type="ECO:0000256" key="7">
    <source>
        <dbReference type="ARBA" id="ARBA00022723"/>
    </source>
</evidence>
<gene>
    <name evidence="17" type="ORF">RCF98_07250</name>
</gene>
<dbReference type="InterPro" id="IPR017927">
    <property type="entry name" value="FAD-bd_FR_type"/>
</dbReference>
<evidence type="ECO:0000256" key="10">
    <source>
        <dbReference type="ARBA" id="ARBA00023027"/>
    </source>
</evidence>
<sequence>MITAESLAIVQATVGLVREHGTEITSTFYRSMFVTHPELKNLFNMSNQATGGQQQALASAVYAYAANINNPAVLEPVLSRIAHKHASLGIKPAQYTIVGKHLLGAVKTVLGDLATAEILAAWDEVYWLLACDLVAREATLYAQQSARLDKQYWRTLRIERIVQETPDIRSLYLVDPDGAKLPAFVAGQYVSIALENDGLQQIRQYSLSDHNSQTYWRITVKREAQTDCPDGFLSNLLHQLTVGDTLKAGIPYGDFVVQADNEAVALISAGVGITPMVSILNTLAKQNAALPIRFIHAARHSTQVALQTDVATAAQSLSDYRSVFFYETHDNVTTADEFVGRMNLEQVALTDLPEKTGYYLCGPLAFMRVQREWLQAQGVPAERIHYEVFGPDMFTGLQ</sequence>
<evidence type="ECO:0000256" key="5">
    <source>
        <dbReference type="ARBA" id="ARBA00022617"/>
    </source>
</evidence>
<protein>
    <recommendedName>
        <fullName evidence="3">nitric oxide dioxygenase</fullName>
        <ecNumber evidence="3">1.14.12.17</ecNumber>
    </recommendedName>
</protein>
<evidence type="ECO:0000256" key="13">
    <source>
        <dbReference type="ARBA" id="ARBA00049433"/>
    </source>
</evidence>
<organism evidence="17 18">
    <name type="scientific">Thiothrix lacustris</name>
    <dbReference type="NCBI Taxonomy" id="525917"/>
    <lineage>
        <taxon>Bacteria</taxon>
        <taxon>Pseudomonadati</taxon>
        <taxon>Pseudomonadota</taxon>
        <taxon>Gammaproteobacteria</taxon>
        <taxon>Thiotrichales</taxon>
        <taxon>Thiotrichaceae</taxon>
        <taxon>Thiothrix</taxon>
    </lineage>
</organism>
<dbReference type="PANTHER" id="PTHR43396">
    <property type="entry name" value="FLAVOHEMOPROTEIN"/>
    <property type="match status" value="1"/>
</dbReference>
<comment type="catalytic activity">
    <reaction evidence="13">
        <text>2 nitric oxide + NADPH + 2 O2 = 2 nitrate + NADP(+) + H(+)</text>
        <dbReference type="Rhea" id="RHEA:19465"/>
        <dbReference type="ChEBI" id="CHEBI:15378"/>
        <dbReference type="ChEBI" id="CHEBI:15379"/>
        <dbReference type="ChEBI" id="CHEBI:16480"/>
        <dbReference type="ChEBI" id="CHEBI:17632"/>
        <dbReference type="ChEBI" id="CHEBI:57783"/>
        <dbReference type="ChEBI" id="CHEBI:58349"/>
        <dbReference type="EC" id="1.14.12.17"/>
    </reaction>
</comment>
<dbReference type="Pfam" id="PF00042">
    <property type="entry name" value="Globin"/>
    <property type="match status" value="1"/>
</dbReference>
<keyword evidence="9" id="KW-0408">Iron</keyword>
<dbReference type="InterPro" id="IPR012292">
    <property type="entry name" value="Globin/Proto"/>
</dbReference>
<evidence type="ECO:0000313" key="18">
    <source>
        <dbReference type="Proteomes" id="UP001236657"/>
    </source>
</evidence>
<dbReference type="RefSeq" id="WP_308897182.1">
    <property type="nucleotide sequence ID" value="NZ_CP133218.1"/>
</dbReference>
<feature type="domain" description="FAD-binding FR-type" evidence="16">
    <location>
        <begin position="151"/>
        <end position="258"/>
    </location>
</feature>
<comment type="cofactor">
    <cofactor evidence="1">
        <name>heme b</name>
        <dbReference type="ChEBI" id="CHEBI:60344"/>
    </cofactor>
</comment>
<keyword evidence="6 14" id="KW-0561">Oxygen transport</keyword>
<dbReference type="InterPro" id="IPR017938">
    <property type="entry name" value="Riboflavin_synthase-like_b-brl"/>
</dbReference>
<dbReference type="PROSITE" id="PS51384">
    <property type="entry name" value="FAD_FR"/>
    <property type="match status" value="1"/>
</dbReference>